<sequence>MSSLRQWERLPEDLLPLIFQRFDQLSRTRSSAVCKSWTSALKFAADHDASGCIFRVNRLPNI</sequence>
<name>A0AAV5L4D4_9ROSI</name>
<dbReference type="InterPro" id="IPR036047">
    <property type="entry name" value="F-box-like_dom_sf"/>
</dbReference>
<dbReference type="Proteomes" id="UP001054252">
    <property type="component" value="Unassembled WGS sequence"/>
</dbReference>
<dbReference type="AlphaFoldDB" id="A0AAV5L4D4"/>
<dbReference type="SUPFAM" id="SSF81383">
    <property type="entry name" value="F-box domain"/>
    <property type="match status" value="1"/>
</dbReference>
<dbReference type="Pfam" id="PF00646">
    <property type="entry name" value="F-box"/>
    <property type="match status" value="1"/>
</dbReference>
<dbReference type="Gene3D" id="1.20.1280.50">
    <property type="match status" value="1"/>
</dbReference>
<evidence type="ECO:0000259" key="1">
    <source>
        <dbReference type="Pfam" id="PF00646"/>
    </source>
</evidence>
<comment type="caution">
    <text evidence="2">The sequence shown here is derived from an EMBL/GenBank/DDBJ whole genome shotgun (WGS) entry which is preliminary data.</text>
</comment>
<evidence type="ECO:0000313" key="2">
    <source>
        <dbReference type="EMBL" id="GKV32093.1"/>
    </source>
</evidence>
<reference evidence="2 3" key="1">
    <citation type="journal article" date="2021" name="Commun. Biol.">
        <title>The genome of Shorea leprosula (Dipterocarpaceae) highlights the ecological relevance of drought in aseasonal tropical rainforests.</title>
        <authorList>
            <person name="Ng K.K.S."/>
            <person name="Kobayashi M.J."/>
            <person name="Fawcett J.A."/>
            <person name="Hatakeyama M."/>
            <person name="Paape T."/>
            <person name="Ng C.H."/>
            <person name="Ang C.C."/>
            <person name="Tnah L.H."/>
            <person name="Lee C.T."/>
            <person name="Nishiyama T."/>
            <person name="Sese J."/>
            <person name="O'Brien M.J."/>
            <person name="Copetti D."/>
            <person name="Mohd Noor M.I."/>
            <person name="Ong R.C."/>
            <person name="Putra M."/>
            <person name="Sireger I.Z."/>
            <person name="Indrioko S."/>
            <person name="Kosugi Y."/>
            <person name="Izuno A."/>
            <person name="Isagi Y."/>
            <person name="Lee S.L."/>
            <person name="Shimizu K.K."/>
        </authorList>
    </citation>
    <scope>NUCLEOTIDE SEQUENCE [LARGE SCALE GENOMIC DNA]</scope>
    <source>
        <strain evidence="2">214</strain>
    </source>
</reference>
<gene>
    <name evidence="2" type="ORF">SLEP1_g40722</name>
</gene>
<protein>
    <recommendedName>
        <fullName evidence="1">F-box domain-containing protein</fullName>
    </recommendedName>
</protein>
<keyword evidence="3" id="KW-1185">Reference proteome</keyword>
<evidence type="ECO:0000313" key="3">
    <source>
        <dbReference type="Proteomes" id="UP001054252"/>
    </source>
</evidence>
<dbReference type="EMBL" id="BPVZ01000094">
    <property type="protein sequence ID" value="GKV32093.1"/>
    <property type="molecule type" value="Genomic_DNA"/>
</dbReference>
<feature type="domain" description="F-box" evidence="1">
    <location>
        <begin position="7"/>
        <end position="41"/>
    </location>
</feature>
<organism evidence="2 3">
    <name type="scientific">Rubroshorea leprosula</name>
    <dbReference type="NCBI Taxonomy" id="152421"/>
    <lineage>
        <taxon>Eukaryota</taxon>
        <taxon>Viridiplantae</taxon>
        <taxon>Streptophyta</taxon>
        <taxon>Embryophyta</taxon>
        <taxon>Tracheophyta</taxon>
        <taxon>Spermatophyta</taxon>
        <taxon>Magnoliopsida</taxon>
        <taxon>eudicotyledons</taxon>
        <taxon>Gunneridae</taxon>
        <taxon>Pentapetalae</taxon>
        <taxon>rosids</taxon>
        <taxon>malvids</taxon>
        <taxon>Malvales</taxon>
        <taxon>Dipterocarpaceae</taxon>
        <taxon>Rubroshorea</taxon>
    </lineage>
</organism>
<proteinExistence type="predicted"/>
<dbReference type="InterPro" id="IPR001810">
    <property type="entry name" value="F-box_dom"/>
</dbReference>
<accession>A0AAV5L4D4</accession>